<accession>A0ABD0YIY6</accession>
<evidence type="ECO:0000313" key="6">
    <source>
        <dbReference type="EMBL" id="KAL1131261.1"/>
    </source>
</evidence>
<dbReference type="PANTHER" id="PTHR12659:SF7">
    <property type="entry name" value="CROSSVEINLESS C, ISOFORM C"/>
    <property type="match status" value="1"/>
</dbReference>
<dbReference type="SMART" id="SM00234">
    <property type="entry name" value="START"/>
    <property type="match status" value="1"/>
</dbReference>
<dbReference type="PROSITE" id="PS50848">
    <property type="entry name" value="START"/>
    <property type="match status" value="1"/>
</dbReference>
<evidence type="ECO:0000256" key="3">
    <source>
        <dbReference type="SAM" id="MobiDB-lite"/>
    </source>
</evidence>
<dbReference type="Pfam" id="PF00620">
    <property type="entry name" value="RhoGAP"/>
    <property type="match status" value="1"/>
</dbReference>
<feature type="region of interest" description="Disordered" evidence="3">
    <location>
        <begin position="519"/>
        <end position="541"/>
    </location>
</feature>
<dbReference type="Gene3D" id="1.10.555.10">
    <property type="entry name" value="Rho GTPase activation protein"/>
    <property type="match status" value="1"/>
</dbReference>
<protein>
    <recommendedName>
        <fullName evidence="8">StAR-related lipid transfer protein 13</fullName>
    </recommendedName>
</protein>
<evidence type="ECO:0000256" key="2">
    <source>
        <dbReference type="ARBA" id="ARBA00022553"/>
    </source>
</evidence>
<evidence type="ECO:0000256" key="1">
    <source>
        <dbReference type="ARBA" id="ARBA00022468"/>
    </source>
</evidence>
<dbReference type="FunFam" id="3.30.530.20:FF:000009">
    <property type="entry name" value="StAR related lipid transfer domain containing 13"/>
    <property type="match status" value="1"/>
</dbReference>
<keyword evidence="1" id="KW-0343">GTPase activation</keyword>
<dbReference type="SUPFAM" id="SSF48350">
    <property type="entry name" value="GTPase activation domain, GAP"/>
    <property type="match status" value="1"/>
</dbReference>
<dbReference type="Pfam" id="PF01852">
    <property type="entry name" value="START"/>
    <property type="match status" value="1"/>
</dbReference>
<feature type="compositionally biased region" description="Basic and acidic residues" evidence="3">
    <location>
        <begin position="243"/>
        <end position="253"/>
    </location>
</feature>
<gene>
    <name evidence="6" type="ORF">AAG570_010879</name>
</gene>
<dbReference type="SMART" id="SM00324">
    <property type="entry name" value="RhoGAP"/>
    <property type="match status" value="1"/>
</dbReference>
<evidence type="ECO:0008006" key="8">
    <source>
        <dbReference type="Google" id="ProtNLM"/>
    </source>
</evidence>
<evidence type="ECO:0000313" key="7">
    <source>
        <dbReference type="Proteomes" id="UP001558652"/>
    </source>
</evidence>
<dbReference type="PROSITE" id="PS50238">
    <property type="entry name" value="RHOGAP"/>
    <property type="match status" value="1"/>
</dbReference>
<dbReference type="Gene3D" id="3.30.530.20">
    <property type="match status" value="1"/>
</dbReference>
<reference evidence="6 7" key="1">
    <citation type="submission" date="2024-07" db="EMBL/GenBank/DDBJ databases">
        <title>Chromosome-level genome assembly of the water stick insect Ranatra chinensis (Heteroptera: Nepidae).</title>
        <authorList>
            <person name="Liu X."/>
        </authorList>
    </citation>
    <scope>NUCLEOTIDE SEQUENCE [LARGE SCALE GENOMIC DNA]</scope>
    <source>
        <strain evidence="6">Cailab_2021Rc</strain>
        <tissue evidence="6">Muscle</tissue>
    </source>
</reference>
<sequence length="802" mass="90212">MNNLYYCYYFIQGDDSDEDDHCALSENWTFQPESRRWSRVCDVNPQRLQIPPGSESVTPESSETPVIRYGSLPPGALTPDSELLAARFRRSGSERLRDGAKAFLRRVESLKSRRRKRQHREGIVISSPQVLDIVSMQQRMKDLNCVDVSPPASPLTSDIRGSRRLLTRPDSDSGALSDSELPWRQHYFKDANSNHTKILDVRDAVKGPSGSQERDRLSPASRSGSLSTTPEGYPPRGRIVKRAGRDDAFRENEAESTESSSAIADSDSDTTPKHKGGTVVRWHSFQRASVRPDSYVGHSVCSLSSGQMLVLKKVALLKLTSIMERYCPTHRTGWNWELPKFMRKIKTPDYKDKTVFGVPLVLSLQRTGQSLPNCIQTALTWLRKNALDQVGLFRKPGVRSRIQKLKTMAEAQPDDLSYEGQQAYDVADMVKQYFRELPEALLTNKLSETFVAIFQHVPVSLRTEAMQCALLLLPDEHREALLLLLQFLGEVSAHAPTNQMTASNLAVCLAPSLFHWHPAPSRSASVSPRRKQGTPDPRELGQNKAAHDCLLALIKNHRELFTVCEELLAQCHFNYMDESVPVALEELGAEIQQDWRGYLSACTTALLKEAREKGRGWVNVSGWMGVDMSYKKVGDGHPLRLWRVSTEVEAPPTELLHRVLRERQLWDPALLKWRVVTKLEPSAEVFQYVTASMPPLPAKDYCVLRSWKTELPKGACVIVETSVEHCEGQVLSGGVRGIVLASRYLIEPCGSGRSRIMHLSRVDTKGRTPEWYNKSYGHLCALHIAKIRSSFKHTAEGPESKV</sequence>
<dbReference type="CDD" id="cd08869">
    <property type="entry name" value="START_RhoGAP"/>
    <property type="match status" value="1"/>
</dbReference>
<dbReference type="InterPro" id="IPR000198">
    <property type="entry name" value="RhoGAP_dom"/>
</dbReference>
<name>A0ABD0YIY6_9HEMI</name>
<dbReference type="InterPro" id="IPR002913">
    <property type="entry name" value="START_lipid-bd_dom"/>
</dbReference>
<dbReference type="SUPFAM" id="SSF55961">
    <property type="entry name" value="Bet v1-like"/>
    <property type="match status" value="1"/>
</dbReference>
<feature type="region of interest" description="Disordered" evidence="3">
    <location>
        <begin position="199"/>
        <end position="278"/>
    </location>
</feature>
<proteinExistence type="predicted"/>
<dbReference type="GO" id="GO:0005096">
    <property type="term" value="F:GTPase activator activity"/>
    <property type="evidence" value="ECO:0007669"/>
    <property type="project" value="UniProtKB-KW"/>
</dbReference>
<dbReference type="Proteomes" id="UP001558652">
    <property type="component" value="Unassembled WGS sequence"/>
</dbReference>
<dbReference type="AlphaFoldDB" id="A0ABD0YIY6"/>
<dbReference type="EMBL" id="JBFDAA010000006">
    <property type="protein sequence ID" value="KAL1131261.1"/>
    <property type="molecule type" value="Genomic_DNA"/>
</dbReference>
<keyword evidence="2" id="KW-0597">Phosphoprotein</keyword>
<comment type="caution">
    <text evidence="6">The sequence shown here is derived from an EMBL/GenBank/DDBJ whole genome shotgun (WGS) entry which is preliminary data.</text>
</comment>
<feature type="compositionally biased region" description="Polar residues" evidence="3">
    <location>
        <begin position="220"/>
        <end position="230"/>
    </location>
</feature>
<dbReference type="InterPro" id="IPR008936">
    <property type="entry name" value="Rho_GTPase_activation_prot"/>
</dbReference>
<organism evidence="6 7">
    <name type="scientific">Ranatra chinensis</name>
    <dbReference type="NCBI Taxonomy" id="642074"/>
    <lineage>
        <taxon>Eukaryota</taxon>
        <taxon>Metazoa</taxon>
        <taxon>Ecdysozoa</taxon>
        <taxon>Arthropoda</taxon>
        <taxon>Hexapoda</taxon>
        <taxon>Insecta</taxon>
        <taxon>Pterygota</taxon>
        <taxon>Neoptera</taxon>
        <taxon>Paraneoptera</taxon>
        <taxon>Hemiptera</taxon>
        <taxon>Heteroptera</taxon>
        <taxon>Panheteroptera</taxon>
        <taxon>Nepomorpha</taxon>
        <taxon>Nepidae</taxon>
        <taxon>Ranatrinae</taxon>
        <taxon>Ranatra</taxon>
    </lineage>
</organism>
<feature type="domain" description="START" evidence="5">
    <location>
        <begin position="606"/>
        <end position="772"/>
    </location>
</feature>
<dbReference type="InterPro" id="IPR023393">
    <property type="entry name" value="START-like_dom_sf"/>
</dbReference>
<evidence type="ECO:0000259" key="4">
    <source>
        <dbReference type="PROSITE" id="PS50238"/>
    </source>
</evidence>
<evidence type="ECO:0000259" key="5">
    <source>
        <dbReference type="PROSITE" id="PS50848"/>
    </source>
</evidence>
<feature type="domain" description="Rho-GAP" evidence="4">
    <location>
        <begin position="358"/>
        <end position="561"/>
    </location>
</feature>
<feature type="region of interest" description="Disordered" evidence="3">
    <location>
        <begin position="146"/>
        <end position="178"/>
    </location>
</feature>
<keyword evidence="7" id="KW-1185">Reference proteome</keyword>
<dbReference type="PANTHER" id="PTHR12659">
    <property type="entry name" value="RHO-TYPE GTPASE ACTIVATING PROTEIN"/>
    <property type="match status" value="1"/>
</dbReference>